<sequence length="43" mass="4561">WVSRAGAGPIRHATSFRTAASTALRRFGSHPSTSAEPPRLPSD</sequence>
<dbReference type="EMBL" id="CADCVX010000602">
    <property type="protein sequence ID" value="CAA9537146.1"/>
    <property type="molecule type" value="Genomic_DNA"/>
</dbReference>
<organism evidence="1">
    <name type="scientific">uncultured Sphingomonadaceae bacterium</name>
    <dbReference type="NCBI Taxonomy" id="169976"/>
    <lineage>
        <taxon>Bacteria</taxon>
        <taxon>Pseudomonadati</taxon>
        <taxon>Pseudomonadota</taxon>
        <taxon>Alphaproteobacteria</taxon>
        <taxon>Sphingomonadales</taxon>
        <taxon>Sphingomonadaceae</taxon>
        <taxon>environmental samples</taxon>
    </lineage>
</organism>
<name>A0A6J4U127_9SPHN</name>
<feature type="non-terminal residue" evidence="1">
    <location>
        <position position="1"/>
    </location>
</feature>
<accession>A0A6J4U127</accession>
<protein>
    <submittedName>
        <fullName evidence="1">Uncharacterized protein</fullName>
    </submittedName>
</protein>
<gene>
    <name evidence="1" type="ORF">AVDCRST_MAG91-3484</name>
</gene>
<feature type="non-terminal residue" evidence="1">
    <location>
        <position position="43"/>
    </location>
</feature>
<proteinExistence type="predicted"/>
<evidence type="ECO:0000313" key="1">
    <source>
        <dbReference type="EMBL" id="CAA9537146.1"/>
    </source>
</evidence>
<dbReference type="AlphaFoldDB" id="A0A6J4U127"/>
<reference evidence="1" key="1">
    <citation type="submission" date="2020-02" db="EMBL/GenBank/DDBJ databases">
        <authorList>
            <person name="Meier V. D."/>
        </authorList>
    </citation>
    <scope>NUCLEOTIDE SEQUENCE</scope>
    <source>
        <strain evidence="1">AVDCRST_MAG91</strain>
    </source>
</reference>